<protein>
    <submittedName>
        <fullName evidence="2">Tryptophan 2,3-dioxygenase (TDO2)</fullName>
        <ecNumber evidence="2">1.13.11.11</ecNumber>
    </submittedName>
</protein>
<dbReference type="InterPro" id="IPR037217">
    <property type="entry name" value="Trp/Indoleamine_2_3_dOase-like"/>
</dbReference>
<dbReference type="SUPFAM" id="SSF140959">
    <property type="entry name" value="Indolic compounds 2,3-dioxygenase-like"/>
    <property type="match status" value="1"/>
</dbReference>
<dbReference type="GO" id="GO:0019442">
    <property type="term" value="P:L-tryptophan catabolic process to acetyl-CoA"/>
    <property type="evidence" value="ECO:0007669"/>
    <property type="project" value="TreeGrafter"/>
</dbReference>
<evidence type="ECO:0000256" key="1">
    <source>
        <dbReference type="SAM" id="MobiDB-lite"/>
    </source>
</evidence>
<dbReference type="GO" id="GO:0004833">
    <property type="term" value="F:L-tryptophan 2,3-dioxygenase activity"/>
    <property type="evidence" value="ECO:0007669"/>
    <property type="project" value="UniProtKB-EC"/>
</dbReference>
<dbReference type="AlphaFoldDB" id="A0A075FM49"/>
<sequence>MDASREFREFGLGDNASNDRRQEGSMGGGESGNRTYADYLQLHELLELQGEDRGINSDEMHFIIVHQTFELWFKQVIRELSEVREILGGDHVPEDDIPRAVDHLGRTTEIFRLMANQWTVLETLTPQGFLAFRDGLGSASGFESFQMREFEILLGLENEERVGGMDPLSNFRDMAERDERGAATLARLEDAMSKPSLCESVMSWVERTPIMGSAHGSDGDDVTVLAYVEAHLDSHRALGEAAAERGSGWGAGDHAKMTTRMAAAHQGAVDFLMPGGEVSRARAGLLFIESYRELPLLTWPRKLIDAIVELEESMVKWRHAHARMVERIMGRRIGTGGTSGVDYLDMTSQYRIFKDLWGVRTILVKPQERPALRNAEFYGYTAES</sequence>
<feature type="compositionally biased region" description="Basic and acidic residues" evidence="1">
    <location>
        <begin position="1"/>
        <end position="23"/>
    </location>
</feature>
<dbReference type="PANTHER" id="PTHR10138:SF0">
    <property type="entry name" value="TRYPTOPHAN 2,3-DIOXYGENASE"/>
    <property type="match status" value="1"/>
</dbReference>
<dbReference type="InterPro" id="IPR004981">
    <property type="entry name" value="Trp_2_3_dOase"/>
</dbReference>
<dbReference type="GO" id="GO:0019441">
    <property type="term" value="P:L-tryptophan catabolic process to kynurenine"/>
    <property type="evidence" value="ECO:0007669"/>
    <property type="project" value="InterPro"/>
</dbReference>
<keyword evidence="2" id="KW-0560">Oxidoreductase</keyword>
<dbReference type="HAMAP" id="MF_01972">
    <property type="entry name" value="T23O"/>
    <property type="match status" value="1"/>
</dbReference>
<dbReference type="Gene3D" id="1.20.58.480">
    <property type="match status" value="1"/>
</dbReference>
<accession>A0A075FM49</accession>
<dbReference type="EC" id="1.13.11.11" evidence="2"/>
<dbReference type="GO" id="GO:0046872">
    <property type="term" value="F:metal ion binding"/>
    <property type="evidence" value="ECO:0007669"/>
    <property type="project" value="InterPro"/>
</dbReference>
<proteinExistence type="inferred from homology"/>
<dbReference type="GO" id="GO:0020037">
    <property type="term" value="F:heme binding"/>
    <property type="evidence" value="ECO:0007669"/>
    <property type="project" value="InterPro"/>
</dbReference>
<dbReference type="Gene3D" id="1.10.287.3810">
    <property type="match status" value="1"/>
</dbReference>
<dbReference type="Pfam" id="PF03301">
    <property type="entry name" value="Trp_dioxygenase"/>
    <property type="match status" value="1"/>
</dbReference>
<dbReference type="EMBL" id="KF900371">
    <property type="protein sequence ID" value="AIE92600.1"/>
    <property type="molecule type" value="Genomic_DNA"/>
</dbReference>
<keyword evidence="2" id="KW-0223">Dioxygenase</keyword>
<reference evidence="2" key="1">
    <citation type="journal article" date="2014" name="Genome Biol. Evol.">
        <title>Pangenome evidence for extensive interdomain horizontal transfer affecting lineage core and shell genes in uncultured planktonic thaumarchaeota and euryarchaeota.</title>
        <authorList>
            <person name="Deschamps P."/>
            <person name="Zivanovic Y."/>
            <person name="Moreira D."/>
            <person name="Rodriguez-Valera F."/>
            <person name="Lopez-Garcia P."/>
        </authorList>
    </citation>
    <scope>NUCLEOTIDE SEQUENCE</scope>
</reference>
<gene>
    <name evidence="2" type="primary">TDO2</name>
</gene>
<feature type="region of interest" description="Disordered" evidence="1">
    <location>
        <begin position="1"/>
        <end position="33"/>
    </location>
</feature>
<evidence type="ECO:0000313" key="2">
    <source>
        <dbReference type="EMBL" id="AIE92600.1"/>
    </source>
</evidence>
<organism evidence="2">
    <name type="scientific">uncultured marine group II/III euryarchaeote AD1000_25_A05</name>
    <dbReference type="NCBI Taxonomy" id="1457743"/>
    <lineage>
        <taxon>Archaea</taxon>
        <taxon>Methanobacteriati</taxon>
        <taxon>Methanobacteriota</taxon>
        <taxon>environmental samples</taxon>
    </lineage>
</organism>
<dbReference type="PANTHER" id="PTHR10138">
    <property type="entry name" value="TRYPTOPHAN 2,3-DIOXYGENASE"/>
    <property type="match status" value="1"/>
</dbReference>
<name>A0A075FM49_9EURY</name>